<comment type="caution">
    <text evidence="1">The sequence shown here is derived from an EMBL/GenBank/DDBJ whole genome shotgun (WGS) entry which is preliminary data.</text>
</comment>
<organism evidence="1">
    <name type="scientific">marine sediment metagenome</name>
    <dbReference type="NCBI Taxonomy" id="412755"/>
    <lineage>
        <taxon>unclassified sequences</taxon>
        <taxon>metagenomes</taxon>
        <taxon>ecological metagenomes</taxon>
    </lineage>
</organism>
<feature type="non-terminal residue" evidence="1">
    <location>
        <position position="1"/>
    </location>
</feature>
<gene>
    <name evidence="1" type="ORF">S01H1_79607</name>
</gene>
<evidence type="ECO:0000313" key="1">
    <source>
        <dbReference type="EMBL" id="GAG52998.1"/>
    </source>
</evidence>
<sequence>RIMPLRWDMEDVSIVTRAYDAEGRELTPCDTLLFERITAHTHAVAKLTLSRQTPAPAWLQHQLYCKGRAVGQFLVPLAATARSPVVPGAKLPPATISPAGGIAQAGPGADLEADAAAKERGFLLWQLHGGPLQPHQPLHVALASGERETLFFGIRSLRPIKRLRASIAAGEQNAEKRLRPLGPTAAYLWSVESGSNGSACLVPFQEQKVPEPATLWIALTFDAS</sequence>
<protein>
    <submittedName>
        <fullName evidence="1">Uncharacterized protein</fullName>
    </submittedName>
</protein>
<name>X0YXL0_9ZZZZ</name>
<feature type="non-terminal residue" evidence="1">
    <location>
        <position position="224"/>
    </location>
</feature>
<dbReference type="AlphaFoldDB" id="X0YXL0"/>
<accession>X0YXL0</accession>
<proteinExistence type="predicted"/>
<reference evidence="1" key="1">
    <citation type="journal article" date="2014" name="Front. Microbiol.">
        <title>High frequency of phylogenetically diverse reductive dehalogenase-homologous genes in deep subseafloor sedimentary metagenomes.</title>
        <authorList>
            <person name="Kawai M."/>
            <person name="Futagami T."/>
            <person name="Toyoda A."/>
            <person name="Takaki Y."/>
            <person name="Nishi S."/>
            <person name="Hori S."/>
            <person name="Arai W."/>
            <person name="Tsubouchi T."/>
            <person name="Morono Y."/>
            <person name="Uchiyama I."/>
            <person name="Ito T."/>
            <person name="Fujiyama A."/>
            <person name="Inagaki F."/>
            <person name="Takami H."/>
        </authorList>
    </citation>
    <scope>NUCLEOTIDE SEQUENCE</scope>
    <source>
        <strain evidence="1">Expedition CK06-06</strain>
    </source>
</reference>
<dbReference type="EMBL" id="BARS01053681">
    <property type="protein sequence ID" value="GAG52998.1"/>
    <property type="molecule type" value="Genomic_DNA"/>
</dbReference>